<protein>
    <submittedName>
        <fullName evidence="1">Uncharacterized protein</fullName>
    </submittedName>
</protein>
<sequence>MMFYTRSFKTSDGKILSASCINGTNKVFVPNVLQQTKEKLVVNMITLTMGIKTPGRIYISEDLLTVCTKCAGLDTNNQRNTN</sequence>
<proteinExistence type="predicted"/>
<name>A0ABT4X700_9BACI</name>
<comment type="caution">
    <text evidence="1">The sequence shown here is derived from an EMBL/GenBank/DDBJ whole genome shotgun (WGS) entry which is preliminary data.</text>
</comment>
<dbReference type="EMBL" id="JAQKAB010000006">
    <property type="protein sequence ID" value="MDA7027112.1"/>
    <property type="molecule type" value="Genomic_DNA"/>
</dbReference>
<keyword evidence="2" id="KW-1185">Reference proteome</keyword>
<dbReference type="RefSeq" id="WP_271340961.1">
    <property type="nucleotide sequence ID" value="NZ_JAQKAB010000006.1"/>
</dbReference>
<organism evidence="1 2">
    <name type="scientific">Bacillus changyiensis</name>
    <dbReference type="NCBI Taxonomy" id="3004103"/>
    <lineage>
        <taxon>Bacteria</taxon>
        <taxon>Bacillati</taxon>
        <taxon>Bacillota</taxon>
        <taxon>Bacilli</taxon>
        <taxon>Bacillales</taxon>
        <taxon>Bacillaceae</taxon>
        <taxon>Bacillus</taxon>
    </lineage>
</organism>
<gene>
    <name evidence="1" type="ORF">PJ311_10875</name>
</gene>
<evidence type="ECO:0000313" key="1">
    <source>
        <dbReference type="EMBL" id="MDA7027112.1"/>
    </source>
</evidence>
<accession>A0ABT4X700</accession>
<evidence type="ECO:0000313" key="2">
    <source>
        <dbReference type="Proteomes" id="UP001211894"/>
    </source>
</evidence>
<dbReference type="Proteomes" id="UP001211894">
    <property type="component" value="Unassembled WGS sequence"/>
</dbReference>
<reference evidence="1 2" key="1">
    <citation type="submission" date="2023-01" db="EMBL/GenBank/DDBJ databases">
        <title>Bacillus changyiensis sp. nov., isolated from a coastal deposit.</title>
        <authorList>
            <person name="Xiao G."/>
            <person name="Lai Q."/>
            <person name="Hu Z."/>
            <person name="Shao Z."/>
        </authorList>
    </citation>
    <scope>NUCLEOTIDE SEQUENCE [LARGE SCALE GENOMIC DNA]</scope>
    <source>
        <strain evidence="1 2">CLL-7-23</strain>
    </source>
</reference>